<comment type="similarity">
    <text evidence="5">Belongs to the methyl-accepting chemotaxis (MCP) protein family.</text>
</comment>
<dbReference type="OrthoDB" id="6052907at2"/>
<keyword evidence="12" id="KW-1185">Reference proteome</keyword>
<dbReference type="FunFam" id="1.10.287.950:FF:000001">
    <property type="entry name" value="Methyl-accepting chemotaxis sensory transducer"/>
    <property type="match status" value="1"/>
</dbReference>
<keyword evidence="4 6" id="KW-0807">Transducer</keyword>
<dbReference type="InterPro" id="IPR004089">
    <property type="entry name" value="MCPsignal_dom"/>
</dbReference>
<dbReference type="InterPro" id="IPR004090">
    <property type="entry name" value="Chemotax_Me-accpt_rcpt"/>
</dbReference>
<feature type="region of interest" description="Disordered" evidence="7">
    <location>
        <begin position="277"/>
        <end position="296"/>
    </location>
</feature>
<keyword evidence="8" id="KW-1133">Transmembrane helix</keyword>
<evidence type="ECO:0000256" key="1">
    <source>
        <dbReference type="ARBA" id="ARBA00004370"/>
    </source>
</evidence>
<dbReference type="Proteomes" id="UP000028640">
    <property type="component" value="Unassembled WGS sequence"/>
</dbReference>
<evidence type="ECO:0000313" key="11">
    <source>
        <dbReference type="EMBL" id="KFC77259.1"/>
    </source>
</evidence>
<dbReference type="PANTHER" id="PTHR43531:SF14">
    <property type="entry name" value="METHYL-ACCEPTING CHEMOTAXIS PROTEIN I-RELATED"/>
    <property type="match status" value="1"/>
</dbReference>
<evidence type="ECO:0000256" key="8">
    <source>
        <dbReference type="SAM" id="Phobius"/>
    </source>
</evidence>
<keyword evidence="3" id="KW-0145">Chemotaxis</keyword>
<comment type="subcellular location">
    <subcellularLocation>
        <location evidence="1">Membrane</location>
    </subcellularLocation>
</comment>
<dbReference type="InterPro" id="IPR003660">
    <property type="entry name" value="HAMP_dom"/>
</dbReference>
<feature type="domain" description="Methyl-accepting transducer" evidence="9">
    <location>
        <begin position="267"/>
        <end position="496"/>
    </location>
</feature>
<dbReference type="Pfam" id="PF00015">
    <property type="entry name" value="MCPsignal"/>
    <property type="match status" value="1"/>
</dbReference>
<feature type="domain" description="HAMP" evidence="10">
    <location>
        <begin position="210"/>
        <end position="262"/>
    </location>
</feature>
<reference evidence="11 12" key="1">
    <citation type="submission" date="2014-05" db="EMBL/GenBank/DDBJ databases">
        <title>ATOL: Assembling a taxonomically balanced genome-scale reconstruction of the evolutionary history of the Enterobacteriaceae.</title>
        <authorList>
            <person name="Plunkett G.III."/>
            <person name="Neeno-Eckwall E.C."/>
            <person name="Glasner J.D."/>
            <person name="Perna N.T."/>
        </authorList>
    </citation>
    <scope>NUCLEOTIDE SEQUENCE [LARGE SCALE GENOMIC DNA]</scope>
    <source>
        <strain evidence="11 12">ATCC 33852</strain>
    </source>
</reference>
<dbReference type="Gene3D" id="1.10.287.950">
    <property type="entry name" value="Methyl-accepting chemotaxis protein"/>
    <property type="match status" value="1"/>
</dbReference>
<comment type="caution">
    <text evidence="11">The sequence shown here is derived from an EMBL/GenBank/DDBJ whole genome shotgun (WGS) entry which is preliminary data.</text>
</comment>
<dbReference type="GO" id="GO:0004888">
    <property type="term" value="F:transmembrane signaling receptor activity"/>
    <property type="evidence" value="ECO:0007669"/>
    <property type="project" value="InterPro"/>
</dbReference>
<evidence type="ECO:0000256" key="7">
    <source>
        <dbReference type="SAM" id="MobiDB-lite"/>
    </source>
</evidence>
<feature type="transmembrane region" description="Helical" evidence="8">
    <location>
        <begin position="190"/>
        <end position="212"/>
    </location>
</feature>
<dbReference type="AlphaFoldDB" id="A0A085G0L4"/>
<evidence type="ECO:0000256" key="6">
    <source>
        <dbReference type="PROSITE-ProRule" id="PRU00284"/>
    </source>
</evidence>
<dbReference type="eggNOG" id="COG0840">
    <property type="taxonomic scope" value="Bacteria"/>
</dbReference>
<evidence type="ECO:0000313" key="12">
    <source>
        <dbReference type="Proteomes" id="UP000028640"/>
    </source>
</evidence>
<evidence type="ECO:0000256" key="3">
    <source>
        <dbReference type="ARBA" id="ARBA00022500"/>
    </source>
</evidence>
<dbReference type="SMART" id="SM00283">
    <property type="entry name" value="MA"/>
    <property type="match status" value="1"/>
</dbReference>
<dbReference type="GeneID" id="78382224"/>
<dbReference type="STRING" id="910964.GEAM_4385"/>
<keyword evidence="8" id="KW-0472">Membrane</keyword>
<keyword evidence="8" id="KW-0812">Transmembrane</keyword>
<evidence type="ECO:0000256" key="5">
    <source>
        <dbReference type="ARBA" id="ARBA00029447"/>
    </source>
</evidence>
<dbReference type="Pfam" id="PF12729">
    <property type="entry name" value="4HB_MCP_1"/>
    <property type="match status" value="1"/>
</dbReference>
<dbReference type="PRINTS" id="PR00260">
    <property type="entry name" value="CHEMTRNSDUCR"/>
</dbReference>
<dbReference type="GO" id="GO:0007165">
    <property type="term" value="P:signal transduction"/>
    <property type="evidence" value="ECO:0007669"/>
    <property type="project" value="UniProtKB-KW"/>
</dbReference>
<organism evidence="11 12">
    <name type="scientific">Ewingella americana (strain ATCC 33852 / DSM 4580 / CCUG 14506 / JCM 5911 / LMG 7869 / NCTC 12157 / CDC 1468-78)</name>
    <dbReference type="NCBI Taxonomy" id="910964"/>
    <lineage>
        <taxon>Bacteria</taxon>
        <taxon>Pseudomonadati</taxon>
        <taxon>Pseudomonadota</taxon>
        <taxon>Gammaproteobacteria</taxon>
        <taxon>Enterobacterales</taxon>
        <taxon>Yersiniaceae</taxon>
        <taxon>Ewingella</taxon>
    </lineage>
</organism>
<accession>A0A085G0L4</accession>
<dbReference type="InterPro" id="IPR024478">
    <property type="entry name" value="HlyB_4HB_MCP"/>
</dbReference>
<dbReference type="PANTHER" id="PTHR43531">
    <property type="entry name" value="PROTEIN ICFG"/>
    <property type="match status" value="1"/>
</dbReference>
<evidence type="ECO:0000256" key="4">
    <source>
        <dbReference type="ARBA" id="ARBA00023224"/>
    </source>
</evidence>
<dbReference type="PROSITE" id="PS50885">
    <property type="entry name" value="HAMP"/>
    <property type="match status" value="1"/>
</dbReference>
<proteinExistence type="inferred from homology"/>
<keyword evidence="2" id="KW-0488">Methylation</keyword>
<dbReference type="SUPFAM" id="SSF58104">
    <property type="entry name" value="Methyl-accepting chemotaxis protein (MCP) signaling domain"/>
    <property type="match status" value="1"/>
</dbReference>
<name>A0A085G0L4_EWIA3</name>
<sequence>MRFTIRTRLIGIVSLLCILLAITTGWGIIGLRAADQRAISTYRTELLPLQHSAKLYRLTQLQSATLFETLRYWTDSDEVSQRMQQIDTYRKQIVAEQKGYQSTPTVSGSASLRQNFLKDLSNYQVALSDAGILLSSGNPSGALVIIETRLRSGSLALQKDIDALDNLMRQQAEANYSASSNAFNTMRNSMLGILAAGILIALIAGGLLIRSLTAAIRRAKRLAESISAGGLNHHIGDIPRDEMGGLMQALAQMDARLSSIVRDVGESAQALSQAAEQMAEGNHDLSARTHSQASSLEQTAASMEQMTATVKFNADNASQASQLVQNVRQHAQKGSAVLSDAVTAMQDIEQSSKKIGDINRVIDEIAFQTNLLALNAAVEAARAGEQGRGFAVVASEVRQLAQRSAKAAQEIKTLIQASVSKVDIGSKLVLRSGETLNEINDGLVKVVDFVAEIAVASNQQSSGITQVNVAIVHMESAVQQNEALVEEATAASQTVNAHASKLVEKMAFFHLKKAPTTAQIEESKQPVIEPVKTAPPVTLEPVNA</sequence>
<dbReference type="RefSeq" id="WP_072009949.1">
    <property type="nucleotide sequence ID" value="NZ_JMPJ01000076.1"/>
</dbReference>
<dbReference type="GO" id="GO:0005886">
    <property type="term" value="C:plasma membrane"/>
    <property type="evidence" value="ECO:0007669"/>
    <property type="project" value="TreeGrafter"/>
</dbReference>
<evidence type="ECO:0000256" key="2">
    <source>
        <dbReference type="ARBA" id="ARBA00022481"/>
    </source>
</evidence>
<gene>
    <name evidence="11" type="ORF">GEAM_4385</name>
</gene>
<dbReference type="SMART" id="SM00304">
    <property type="entry name" value="HAMP"/>
    <property type="match status" value="1"/>
</dbReference>
<evidence type="ECO:0000259" key="10">
    <source>
        <dbReference type="PROSITE" id="PS50885"/>
    </source>
</evidence>
<dbReference type="EMBL" id="JMPJ01000076">
    <property type="protein sequence ID" value="KFC77259.1"/>
    <property type="molecule type" value="Genomic_DNA"/>
</dbReference>
<dbReference type="CDD" id="cd11386">
    <property type="entry name" value="MCP_signal"/>
    <property type="match status" value="1"/>
</dbReference>
<dbReference type="GO" id="GO:0006935">
    <property type="term" value="P:chemotaxis"/>
    <property type="evidence" value="ECO:0007669"/>
    <property type="project" value="UniProtKB-KW"/>
</dbReference>
<dbReference type="InterPro" id="IPR051310">
    <property type="entry name" value="MCP_chemotaxis"/>
</dbReference>
<dbReference type="PROSITE" id="PS50111">
    <property type="entry name" value="CHEMOTAXIS_TRANSDUC_2"/>
    <property type="match status" value="1"/>
</dbReference>
<protein>
    <submittedName>
        <fullName evidence="11">Methyl-accepting chemotaxis protein I</fullName>
    </submittedName>
</protein>
<evidence type="ECO:0000259" key="9">
    <source>
        <dbReference type="PROSITE" id="PS50111"/>
    </source>
</evidence>